<dbReference type="HAMAP" id="MF_00238">
    <property type="entry name" value="Cytidyl_kinase_type1"/>
    <property type="match status" value="1"/>
</dbReference>
<sequence>MTNIAQDSSPRRIAIAIDGPAGAGKSTVARLVAGRFGYVYIDTGAMYRAVALAALRAGVEPGMTGELEKLVSELDIRLEPGDVVQRVRLNGEDVTDEIRSRAVTSVVPAYAAVPAVRARLVELQRAMAREGGVVMDGRDIGTHVLPDAELKVFLTASVQERARRRYEESGRAQGMTLEMLEEEIAERDRQDASREISPLVKAEDAIVLDTTTLTAEEAAERIAALAGRSIAEAGRS</sequence>
<dbReference type="InterPro" id="IPR027417">
    <property type="entry name" value="P-loop_NTPase"/>
</dbReference>
<dbReference type="STRING" id="717605.Theco_1874"/>
<proteinExistence type="inferred from homology"/>
<dbReference type="Pfam" id="PF02224">
    <property type="entry name" value="Cytidylate_kin"/>
    <property type="match status" value="1"/>
</dbReference>
<accession>L0EEF9</accession>
<evidence type="ECO:0000256" key="7">
    <source>
        <dbReference type="ARBA" id="ARBA00048478"/>
    </source>
</evidence>
<dbReference type="AlphaFoldDB" id="L0EEF9"/>
<dbReference type="eggNOG" id="COG0283">
    <property type="taxonomic scope" value="Bacteria"/>
</dbReference>
<comment type="subcellular location">
    <subcellularLocation>
        <location evidence="8">Cytoplasm</location>
    </subcellularLocation>
</comment>
<keyword evidence="4 8" id="KW-0418">Kinase</keyword>
<name>L0EEF9_THECK</name>
<dbReference type="PANTHER" id="PTHR21299:SF2">
    <property type="entry name" value="CYTIDYLATE KINASE"/>
    <property type="match status" value="1"/>
</dbReference>
<dbReference type="GO" id="GO:0036430">
    <property type="term" value="F:CMP kinase activity"/>
    <property type="evidence" value="ECO:0007669"/>
    <property type="project" value="RHEA"/>
</dbReference>
<keyword evidence="3 8" id="KW-0547">Nucleotide-binding</keyword>
<keyword evidence="2 8" id="KW-0808">Transferase</keyword>
<evidence type="ECO:0000313" key="10">
    <source>
        <dbReference type="EMBL" id="AGA58004.1"/>
    </source>
</evidence>
<dbReference type="SUPFAM" id="SSF52540">
    <property type="entry name" value="P-loop containing nucleoside triphosphate hydrolases"/>
    <property type="match status" value="1"/>
</dbReference>
<feature type="domain" description="Cytidylate kinase" evidence="9">
    <location>
        <begin position="15"/>
        <end position="225"/>
    </location>
</feature>
<dbReference type="InterPro" id="IPR011994">
    <property type="entry name" value="Cytidylate_kinase_dom"/>
</dbReference>
<comment type="catalytic activity">
    <reaction evidence="6 8">
        <text>dCMP + ATP = dCDP + ADP</text>
        <dbReference type="Rhea" id="RHEA:25094"/>
        <dbReference type="ChEBI" id="CHEBI:30616"/>
        <dbReference type="ChEBI" id="CHEBI:57566"/>
        <dbReference type="ChEBI" id="CHEBI:58593"/>
        <dbReference type="ChEBI" id="CHEBI:456216"/>
        <dbReference type="EC" id="2.7.4.25"/>
    </reaction>
</comment>
<keyword evidence="8" id="KW-0963">Cytoplasm</keyword>
<evidence type="ECO:0000313" key="11">
    <source>
        <dbReference type="Proteomes" id="UP000010795"/>
    </source>
</evidence>
<evidence type="ECO:0000256" key="1">
    <source>
        <dbReference type="ARBA" id="ARBA00009427"/>
    </source>
</evidence>
<evidence type="ECO:0000259" key="9">
    <source>
        <dbReference type="Pfam" id="PF02224"/>
    </source>
</evidence>
<dbReference type="GO" id="GO:0015949">
    <property type="term" value="P:nucleobase-containing small molecule interconversion"/>
    <property type="evidence" value="ECO:0007669"/>
    <property type="project" value="TreeGrafter"/>
</dbReference>
<dbReference type="GO" id="GO:0005829">
    <property type="term" value="C:cytosol"/>
    <property type="evidence" value="ECO:0007669"/>
    <property type="project" value="TreeGrafter"/>
</dbReference>
<dbReference type="GO" id="GO:0006220">
    <property type="term" value="P:pyrimidine nucleotide metabolic process"/>
    <property type="evidence" value="ECO:0007669"/>
    <property type="project" value="UniProtKB-UniRule"/>
</dbReference>
<keyword evidence="11" id="KW-1185">Reference proteome</keyword>
<comment type="catalytic activity">
    <reaction evidence="7 8">
        <text>CMP + ATP = CDP + ADP</text>
        <dbReference type="Rhea" id="RHEA:11600"/>
        <dbReference type="ChEBI" id="CHEBI:30616"/>
        <dbReference type="ChEBI" id="CHEBI:58069"/>
        <dbReference type="ChEBI" id="CHEBI:60377"/>
        <dbReference type="ChEBI" id="CHEBI:456216"/>
        <dbReference type="EC" id="2.7.4.25"/>
    </reaction>
</comment>
<comment type="similarity">
    <text evidence="1 8">Belongs to the cytidylate kinase family. Type 1 subfamily.</text>
</comment>
<dbReference type="Gene3D" id="3.40.50.300">
    <property type="entry name" value="P-loop containing nucleotide triphosphate hydrolases"/>
    <property type="match status" value="1"/>
</dbReference>
<evidence type="ECO:0000256" key="5">
    <source>
        <dbReference type="ARBA" id="ARBA00022840"/>
    </source>
</evidence>
<keyword evidence="5 8" id="KW-0067">ATP-binding</keyword>
<dbReference type="Proteomes" id="UP000010795">
    <property type="component" value="Chromosome"/>
</dbReference>
<dbReference type="KEGG" id="tco:Theco_1874"/>
<feature type="binding site" evidence="8">
    <location>
        <begin position="19"/>
        <end position="27"/>
    </location>
    <ligand>
        <name>ATP</name>
        <dbReference type="ChEBI" id="CHEBI:30616"/>
    </ligand>
</feature>
<dbReference type="EC" id="2.7.4.25" evidence="8"/>
<evidence type="ECO:0000256" key="3">
    <source>
        <dbReference type="ARBA" id="ARBA00022741"/>
    </source>
</evidence>
<dbReference type="EMBL" id="CP003255">
    <property type="protein sequence ID" value="AGA58004.1"/>
    <property type="molecule type" value="Genomic_DNA"/>
</dbReference>
<dbReference type="NCBIfam" id="TIGR00017">
    <property type="entry name" value="cmk"/>
    <property type="match status" value="1"/>
</dbReference>
<evidence type="ECO:0000256" key="2">
    <source>
        <dbReference type="ARBA" id="ARBA00022679"/>
    </source>
</evidence>
<dbReference type="HOGENOM" id="CLU_079959_0_2_9"/>
<evidence type="ECO:0000256" key="4">
    <source>
        <dbReference type="ARBA" id="ARBA00022777"/>
    </source>
</evidence>
<dbReference type="RefSeq" id="WP_015254755.1">
    <property type="nucleotide sequence ID" value="NC_019897.1"/>
</dbReference>
<dbReference type="GO" id="GO:0036431">
    <property type="term" value="F:dCMP kinase activity"/>
    <property type="evidence" value="ECO:0007669"/>
    <property type="project" value="InterPro"/>
</dbReference>
<dbReference type="GO" id="GO:0005524">
    <property type="term" value="F:ATP binding"/>
    <property type="evidence" value="ECO:0007669"/>
    <property type="project" value="UniProtKB-UniRule"/>
</dbReference>
<dbReference type="CDD" id="cd02020">
    <property type="entry name" value="CMPK"/>
    <property type="match status" value="1"/>
</dbReference>
<protein>
    <recommendedName>
        <fullName evidence="8">Cytidylate kinase</fullName>
        <shortName evidence="8">CK</shortName>
        <ecNumber evidence="8">2.7.4.25</ecNumber>
    </recommendedName>
    <alternativeName>
        <fullName evidence="8">Cytidine monophosphate kinase</fullName>
        <shortName evidence="8">CMP kinase</shortName>
    </alternativeName>
</protein>
<dbReference type="InterPro" id="IPR003136">
    <property type="entry name" value="Cytidylate_kin"/>
</dbReference>
<gene>
    <name evidence="8" type="primary">cmk</name>
    <name evidence="10" type="ordered locus">Theco_1874</name>
</gene>
<dbReference type="PANTHER" id="PTHR21299">
    <property type="entry name" value="CYTIDYLATE KINASE/PANTOATE-BETA-ALANINE LIGASE"/>
    <property type="match status" value="1"/>
</dbReference>
<evidence type="ECO:0000256" key="6">
    <source>
        <dbReference type="ARBA" id="ARBA00047615"/>
    </source>
</evidence>
<organism evidence="10 11">
    <name type="scientific">Thermobacillus composti (strain DSM 18247 / JCM 13945 / KWC4)</name>
    <dbReference type="NCBI Taxonomy" id="717605"/>
    <lineage>
        <taxon>Bacteria</taxon>
        <taxon>Bacillati</taxon>
        <taxon>Bacillota</taxon>
        <taxon>Bacilli</taxon>
        <taxon>Bacillales</taxon>
        <taxon>Paenibacillaceae</taxon>
        <taxon>Thermobacillus</taxon>
    </lineage>
</organism>
<evidence type="ECO:0000256" key="8">
    <source>
        <dbReference type="HAMAP-Rule" id="MF_00238"/>
    </source>
</evidence>
<reference evidence="11" key="1">
    <citation type="submission" date="2012-01" db="EMBL/GenBank/DDBJ databases">
        <title>Complete sequence of chromosome of Thermobacillus composti KWC4.</title>
        <authorList>
            <person name="Lucas S."/>
            <person name="Han J."/>
            <person name="Lapidus A."/>
            <person name="Cheng J.-F."/>
            <person name="Goodwin L."/>
            <person name="Pitluck S."/>
            <person name="Peters L."/>
            <person name="Ovchinnikova G."/>
            <person name="Teshima H."/>
            <person name="Detter J.C."/>
            <person name="Han C."/>
            <person name="Tapia R."/>
            <person name="Land M."/>
            <person name="Hauser L."/>
            <person name="Kyrpides N."/>
            <person name="Ivanova N."/>
            <person name="Pagani I."/>
            <person name="Anderson I."/>
            <person name="Woyke T."/>
        </authorList>
    </citation>
    <scope>NUCLEOTIDE SEQUENCE [LARGE SCALE GENOMIC DNA]</scope>
    <source>
        <strain evidence="11">DSM 18247 / JCM 13945 / KWC4</strain>
    </source>
</reference>